<dbReference type="PROSITE" id="PS51007">
    <property type="entry name" value="CYTC"/>
    <property type="match status" value="2"/>
</dbReference>
<evidence type="ECO:0000256" key="3">
    <source>
        <dbReference type="ARBA" id="ARBA00022723"/>
    </source>
</evidence>
<feature type="domain" description="Cytochrome c" evidence="8">
    <location>
        <begin position="185"/>
        <end position="266"/>
    </location>
</feature>
<dbReference type="GO" id="GO:0020037">
    <property type="term" value="F:heme binding"/>
    <property type="evidence" value="ECO:0007669"/>
    <property type="project" value="InterPro"/>
</dbReference>
<evidence type="ECO:0000256" key="4">
    <source>
        <dbReference type="ARBA" id="ARBA00022982"/>
    </source>
</evidence>
<dbReference type="Pfam" id="PF00034">
    <property type="entry name" value="Cytochrom_C"/>
    <property type="match status" value="1"/>
</dbReference>
<feature type="transmembrane region" description="Helical" evidence="7">
    <location>
        <begin position="21"/>
        <end position="41"/>
    </location>
</feature>
<dbReference type="GeneID" id="93172856"/>
<evidence type="ECO:0000259" key="8">
    <source>
        <dbReference type="PROSITE" id="PS51007"/>
    </source>
</evidence>
<evidence type="ECO:0000256" key="5">
    <source>
        <dbReference type="ARBA" id="ARBA00023004"/>
    </source>
</evidence>
<dbReference type="Gene3D" id="1.10.760.10">
    <property type="entry name" value="Cytochrome c-like domain"/>
    <property type="match status" value="2"/>
</dbReference>
<dbReference type="PANTHER" id="PTHR33751">
    <property type="entry name" value="CBB3-TYPE CYTOCHROME C OXIDASE SUBUNIT FIXP"/>
    <property type="match status" value="1"/>
</dbReference>
<dbReference type="InterPro" id="IPR036909">
    <property type="entry name" value="Cyt_c-like_dom_sf"/>
</dbReference>
<dbReference type="SUPFAM" id="SSF46626">
    <property type="entry name" value="Cytochrome c"/>
    <property type="match status" value="2"/>
</dbReference>
<dbReference type="EMBL" id="AP009387">
    <property type="protein sequence ID" value="BAG47576.1"/>
    <property type="molecule type" value="Genomic_DNA"/>
</dbReference>
<evidence type="ECO:0000256" key="7">
    <source>
        <dbReference type="SAM" id="Phobius"/>
    </source>
</evidence>
<dbReference type="KEGG" id="bmj:BMULJ_05761"/>
<dbReference type="STRING" id="395019.BMULJ_05761"/>
<evidence type="ECO:0000256" key="6">
    <source>
        <dbReference type="PROSITE-ProRule" id="PRU00433"/>
    </source>
</evidence>
<dbReference type="HOGENOM" id="CLU_076280_2_2_4"/>
<evidence type="ECO:0000313" key="9">
    <source>
        <dbReference type="EMBL" id="BAG47576.1"/>
    </source>
</evidence>
<sequence>MRTPPSPEARLFSLRNRWFTVSVGLTVAVAGVSALIGFVWLPSAQTDPQFKGLWNAICSAAGVPQQWLVSQPVVSSTKTSTAVLTPQTFAGTDGLSIGRGATLSLRCTMCHGPQGLSFANSPNLAGQYESVVYKQLKDFQSGARTNAVMTPMATNLSDQDMKDLAAYYASLPRVRVGASAVPAPAIVATGSPMRNIAPCASCHGAAENKLGAPWLEGEPLVYIRQQLLAFAGGERHNDTSEQMRNVARNMTRDEIEAAAKFYSGQP</sequence>
<proteinExistence type="predicted"/>
<reference evidence="9 10" key="1">
    <citation type="submission" date="2007-04" db="EMBL/GenBank/DDBJ databases">
        <title>Complete genome sequence of Burkholderia multivorans ATCC 17616.</title>
        <authorList>
            <person name="Ohtsubo Y."/>
            <person name="Yamashita A."/>
            <person name="Kurokawa K."/>
            <person name="Takami H."/>
            <person name="Yuhara S."/>
            <person name="Nishiyama E."/>
            <person name="Endo R."/>
            <person name="Miyazaki R."/>
            <person name="Ono A."/>
            <person name="Yano K."/>
            <person name="Ito M."/>
            <person name="Sota M."/>
            <person name="Yuji N."/>
            <person name="Hattori M."/>
            <person name="Tsuda M."/>
        </authorList>
    </citation>
    <scope>NUCLEOTIDE SEQUENCE [LARGE SCALE GENOMIC DNA]</scope>
    <source>
        <strain evidence="10">ATCC 17616 / 249</strain>
    </source>
</reference>
<organism evidence="9 10">
    <name type="scientific">Burkholderia multivorans (strain ATCC 17616 / 249)</name>
    <dbReference type="NCBI Taxonomy" id="395019"/>
    <lineage>
        <taxon>Bacteria</taxon>
        <taxon>Pseudomonadati</taxon>
        <taxon>Pseudomonadota</taxon>
        <taxon>Betaproteobacteria</taxon>
        <taxon>Burkholderiales</taxon>
        <taxon>Burkholderiaceae</taxon>
        <taxon>Burkholderia</taxon>
        <taxon>Burkholderia cepacia complex</taxon>
    </lineage>
</organism>
<keyword evidence="7" id="KW-1133">Transmembrane helix</keyword>
<keyword evidence="10" id="KW-1185">Reference proteome</keyword>
<keyword evidence="2 6" id="KW-0349">Heme</keyword>
<keyword evidence="3 6" id="KW-0479">Metal-binding</keyword>
<keyword evidence="1" id="KW-0813">Transport</keyword>
<dbReference type="GO" id="GO:0046872">
    <property type="term" value="F:metal ion binding"/>
    <property type="evidence" value="ECO:0007669"/>
    <property type="project" value="UniProtKB-KW"/>
</dbReference>
<dbReference type="GO" id="GO:0009055">
    <property type="term" value="F:electron transfer activity"/>
    <property type="evidence" value="ECO:0007669"/>
    <property type="project" value="InterPro"/>
</dbReference>
<keyword evidence="7" id="KW-0812">Transmembrane</keyword>
<dbReference type="AlphaFoldDB" id="A0A0H3KYU6"/>
<gene>
    <name evidence="9" type="ordered locus">BMULJ_05761</name>
</gene>
<dbReference type="eggNOG" id="COG2863">
    <property type="taxonomic scope" value="Bacteria"/>
</dbReference>
<name>A0A0H3KYU6_BURM1</name>
<dbReference type="RefSeq" id="WP_007182911.1">
    <property type="nucleotide sequence ID" value="NC_010087.1"/>
</dbReference>
<evidence type="ECO:0000313" key="10">
    <source>
        <dbReference type="Proteomes" id="UP000008815"/>
    </source>
</evidence>
<dbReference type="InterPro" id="IPR050597">
    <property type="entry name" value="Cytochrome_c_Oxidase_Subunit"/>
</dbReference>
<accession>A0A0H3KYU6</accession>
<feature type="domain" description="Cytochrome c" evidence="8">
    <location>
        <begin position="95"/>
        <end position="172"/>
    </location>
</feature>
<evidence type="ECO:0000256" key="1">
    <source>
        <dbReference type="ARBA" id="ARBA00022448"/>
    </source>
</evidence>
<dbReference type="Proteomes" id="UP000008815">
    <property type="component" value="Chromosome 3"/>
</dbReference>
<keyword evidence="5 6" id="KW-0408">Iron</keyword>
<dbReference type="KEGG" id="bmu:Bmul_5760"/>
<evidence type="ECO:0000256" key="2">
    <source>
        <dbReference type="ARBA" id="ARBA00022617"/>
    </source>
</evidence>
<keyword evidence="4" id="KW-0249">Electron transport</keyword>
<dbReference type="InterPro" id="IPR009056">
    <property type="entry name" value="Cyt_c-like_dom"/>
</dbReference>
<keyword evidence="7" id="KW-0472">Membrane</keyword>
<protein>
    <submittedName>
        <fullName evidence="9">Cytochrome c553</fullName>
    </submittedName>
</protein>
<dbReference type="PANTHER" id="PTHR33751:SF9">
    <property type="entry name" value="CYTOCHROME C4"/>
    <property type="match status" value="1"/>
</dbReference>